<evidence type="ECO:0000256" key="5">
    <source>
        <dbReference type="ARBA" id="ARBA00023242"/>
    </source>
</evidence>
<evidence type="ECO:0000256" key="2">
    <source>
        <dbReference type="ARBA" id="ARBA00023015"/>
    </source>
</evidence>
<dbReference type="InterPro" id="IPR001138">
    <property type="entry name" value="Zn2Cys6_DnaBD"/>
</dbReference>
<dbReference type="InterPro" id="IPR036864">
    <property type="entry name" value="Zn2-C6_fun-type_DNA-bd_sf"/>
</dbReference>
<dbReference type="SMART" id="SM00906">
    <property type="entry name" value="Fungal_trans"/>
    <property type="match status" value="1"/>
</dbReference>
<dbReference type="Pfam" id="PF00172">
    <property type="entry name" value="Zn_clus"/>
    <property type="match status" value="1"/>
</dbReference>
<keyword evidence="5" id="KW-0539">Nucleus</keyword>
<dbReference type="AlphaFoldDB" id="A0A2N3NLW8"/>
<gene>
    <name evidence="8" type="ORF">jhhlp_000169</name>
</gene>
<dbReference type="VEuPathDB" id="FungiDB:jhhlp_000169"/>
<reference evidence="8 9" key="1">
    <citation type="journal article" date="2017" name="G3 (Bethesda)">
        <title>First Draft Genome Sequence of the Pathogenic Fungus Lomentospora prolificans (Formerly Scedosporium prolificans).</title>
        <authorList>
            <person name="Luo R."/>
            <person name="Zimin A."/>
            <person name="Workman R."/>
            <person name="Fan Y."/>
            <person name="Pertea G."/>
            <person name="Grossman N."/>
            <person name="Wear M.P."/>
            <person name="Jia B."/>
            <person name="Miller H."/>
            <person name="Casadevall A."/>
            <person name="Timp W."/>
            <person name="Zhang S.X."/>
            <person name="Salzberg S.L."/>
        </authorList>
    </citation>
    <scope>NUCLEOTIDE SEQUENCE [LARGE SCALE GENOMIC DNA]</scope>
    <source>
        <strain evidence="8 9">JHH-5317</strain>
    </source>
</reference>
<feature type="region of interest" description="Disordered" evidence="6">
    <location>
        <begin position="1"/>
        <end position="21"/>
    </location>
</feature>
<feature type="region of interest" description="Disordered" evidence="6">
    <location>
        <begin position="92"/>
        <end position="154"/>
    </location>
</feature>
<dbReference type="GO" id="GO:0005634">
    <property type="term" value="C:nucleus"/>
    <property type="evidence" value="ECO:0007669"/>
    <property type="project" value="TreeGrafter"/>
</dbReference>
<feature type="compositionally biased region" description="Polar residues" evidence="6">
    <location>
        <begin position="1"/>
        <end position="13"/>
    </location>
</feature>
<name>A0A2N3NLW8_9PEZI</name>
<dbReference type="PROSITE" id="PS50048">
    <property type="entry name" value="ZN2_CY6_FUNGAL_2"/>
    <property type="match status" value="1"/>
</dbReference>
<organism evidence="8 9">
    <name type="scientific">Lomentospora prolificans</name>
    <dbReference type="NCBI Taxonomy" id="41688"/>
    <lineage>
        <taxon>Eukaryota</taxon>
        <taxon>Fungi</taxon>
        <taxon>Dikarya</taxon>
        <taxon>Ascomycota</taxon>
        <taxon>Pezizomycotina</taxon>
        <taxon>Sordariomycetes</taxon>
        <taxon>Hypocreomycetidae</taxon>
        <taxon>Microascales</taxon>
        <taxon>Microascaceae</taxon>
        <taxon>Lomentospora</taxon>
    </lineage>
</organism>
<keyword evidence="1" id="KW-0479">Metal-binding</keyword>
<dbReference type="EMBL" id="NLAX01000001">
    <property type="protein sequence ID" value="PKS13398.1"/>
    <property type="molecule type" value="Genomic_DNA"/>
</dbReference>
<dbReference type="GO" id="GO:0000435">
    <property type="term" value="P:positive regulation of transcription from RNA polymerase II promoter by galactose"/>
    <property type="evidence" value="ECO:0007669"/>
    <property type="project" value="TreeGrafter"/>
</dbReference>
<evidence type="ECO:0000313" key="9">
    <source>
        <dbReference type="Proteomes" id="UP000233524"/>
    </source>
</evidence>
<dbReference type="GO" id="GO:0006351">
    <property type="term" value="P:DNA-templated transcription"/>
    <property type="evidence" value="ECO:0007669"/>
    <property type="project" value="InterPro"/>
</dbReference>
<dbReference type="GO" id="GO:0000978">
    <property type="term" value="F:RNA polymerase II cis-regulatory region sequence-specific DNA binding"/>
    <property type="evidence" value="ECO:0007669"/>
    <property type="project" value="TreeGrafter"/>
</dbReference>
<dbReference type="OrthoDB" id="424974at2759"/>
<dbReference type="InParanoid" id="A0A2N3NLW8"/>
<evidence type="ECO:0000256" key="3">
    <source>
        <dbReference type="ARBA" id="ARBA00023125"/>
    </source>
</evidence>
<dbReference type="STRING" id="41688.A0A2N3NLW8"/>
<evidence type="ECO:0000259" key="7">
    <source>
        <dbReference type="PROSITE" id="PS50048"/>
    </source>
</evidence>
<dbReference type="SUPFAM" id="SSF57701">
    <property type="entry name" value="Zn2/Cys6 DNA-binding domain"/>
    <property type="match status" value="1"/>
</dbReference>
<evidence type="ECO:0000313" key="8">
    <source>
        <dbReference type="EMBL" id="PKS13398.1"/>
    </source>
</evidence>
<sequence length="759" mass="84813">MQRTRPLDYSSSEDGARPAKRKRVALACESCRERKIKCDGKKPVCGPCGRRNASSPSCGYSLLANNARRSSEQEYIASLRQQVHDLQQAVVTRTNEVEASRSPPLRDPSAAGTGTPVPSVTGQASSPHLDPTRDLSVARSSTTASPREVRESHSTVLRPVVPGFLSGQRRATDGQAVGRSRSEFPEAAGVGEDSFGLSPISAMGAVVPGHEQHSIRRNNEYYGESSLLSLMRAVDRPPDNGHSRRQQHNASESQYRSWTREHGDDYLTLQAEFALPPRAAADKLLDLYFSSVHIFYPWMHSVSFQAEYQRLWTRDEREQERSLEKIDIGLGGGNYPRHVFFSALNAMFALGCQFSDLPSEEKRAASAMFYDRIKTLLRFDILDSGSIGQVQALLLVGQYLLGTQYPTRCWNVVGLACRMAISLGLQSASFSRDSSEVEAEIRHRVWYACLQMDMTVSMTLGRPHSMHMRHDVPLPRPIDDENLVIGRDNNCQPEGTDSIIGFMVQNAKLAKILGQILDRIYHSKSGTFGSPEEIRAATVHSEDFTSISHLDSILEEFSSSVPDVLCWNRPRRDSATRQHVFKRQSNVLMARFIHLKVLLYRPSFTEYCTLARAQLDGRSQGGQNDGNKPQTSATSLSMSLRAQCAVVCVRMARELILSVQKATEEQATGAWWYTLFYLMTSAIILILTECTPSLKNLLDPKEVDVAWERCLATLKLLGHNYSLARHYLHALNLLRQRSLAKYSGNVKRPIRQICSYAGP</sequence>
<dbReference type="Pfam" id="PF04082">
    <property type="entry name" value="Fungal_trans"/>
    <property type="match status" value="1"/>
</dbReference>
<keyword evidence="9" id="KW-1185">Reference proteome</keyword>
<evidence type="ECO:0000256" key="4">
    <source>
        <dbReference type="ARBA" id="ARBA00023163"/>
    </source>
</evidence>
<dbReference type="SMART" id="SM00066">
    <property type="entry name" value="GAL4"/>
    <property type="match status" value="1"/>
</dbReference>
<feature type="region of interest" description="Disordered" evidence="6">
    <location>
        <begin position="169"/>
        <end position="190"/>
    </location>
</feature>
<dbReference type="InterPro" id="IPR007219">
    <property type="entry name" value="XnlR_reg_dom"/>
</dbReference>
<keyword evidence="4" id="KW-0804">Transcription</keyword>
<dbReference type="Proteomes" id="UP000233524">
    <property type="component" value="Unassembled WGS sequence"/>
</dbReference>
<comment type="caution">
    <text evidence="8">The sequence shown here is derived from an EMBL/GenBank/DDBJ whole genome shotgun (WGS) entry which is preliminary data.</text>
</comment>
<proteinExistence type="predicted"/>
<protein>
    <recommendedName>
        <fullName evidence="7">Zn(2)-C6 fungal-type domain-containing protein</fullName>
    </recommendedName>
</protein>
<keyword evidence="2" id="KW-0805">Transcription regulation</keyword>
<accession>A0A2N3NLW8</accession>
<dbReference type="CDD" id="cd00067">
    <property type="entry name" value="GAL4"/>
    <property type="match status" value="1"/>
</dbReference>
<dbReference type="GO" id="GO:0008270">
    <property type="term" value="F:zinc ion binding"/>
    <property type="evidence" value="ECO:0007669"/>
    <property type="project" value="InterPro"/>
</dbReference>
<evidence type="ECO:0000256" key="6">
    <source>
        <dbReference type="SAM" id="MobiDB-lite"/>
    </source>
</evidence>
<keyword evidence="3" id="KW-0238">DNA-binding</keyword>
<feature type="region of interest" description="Disordered" evidence="6">
    <location>
        <begin position="234"/>
        <end position="257"/>
    </location>
</feature>
<dbReference type="GO" id="GO:0000981">
    <property type="term" value="F:DNA-binding transcription factor activity, RNA polymerase II-specific"/>
    <property type="evidence" value="ECO:0007669"/>
    <property type="project" value="InterPro"/>
</dbReference>
<dbReference type="CDD" id="cd12148">
    <property type="entry name" value="fungal_TF_MHR"/>
    <property type="match status" value="1"/>
</dbReference>
<feature type="compositionally biased region" description="Polar residues" evidence="6">
    <location>
        <begin position="116"/>
        <end position="126"/>
    </location>
</feature>
<dbReference type="Gene3D" id="4.10.240.10">
    <property type="entry name" value="Zn(2)-C6 fungal-type DNA-binding domain"/>
    <property type="match status" value="1"/>
</dbReference>
<feature type="domain" description="Zn(2)-C6 fungal-type" evidence="7">
    <location>
        <begin position="27"/>
        <end position="60"/>
    </location>
</feature>
<evidence type="ECO:0000256" key="1">
    <source>
        <dbReference type="ARBA" id="ARBA00022723"/>
    </source>
</evidence>
<dbReference type="InterPro" id="IPR051127">
    <property type="entry name" value="Fungal_SecMet_Regulators"/>
</dbReference>
<feature type="compositionally biased region" description="Polar residues" evidence="6">
    <location>
        <begin position="248"/>
        <end position="257"/>
    </location>
</feature>
<dbReference type="PANTHER" id="PTHR47424">
    <property type="entry name" value="REGULATORY PROTEIN GAL4"/>
    <property type="match status" value="1"/>
</dbReference>
<dbReference type="PANTHER" id="PTHR47424:SF3">
    <property type="entry name" value="REGULATORY PROTEIN GAL4"/>
    <property type="match status" value="1"/>
</dbReference>